<dbReference type="Proteomes" id="UP001465976">
    <property type="component" value="Unassembled WGS sequence"/>
</dbReference>
<sequence>MADTETPADLKFVSLVGKSTMLSVSSLVIEALFYGPYVLLFCASVLILCRKEGNKRARVVLLIATTIMFLMSSFQMWLDVVVALTSIKNVFVDDVGVLFAEKQAAFGKKFKLVGSVEEVIALGDALVFWRVWALCAGDRKLILAPLLFLIGTTACAFGFLGCFAQNNWPLVNPPTCNALIISEYSLSMATNLSGTIAIGYKVWFYRKNIGSYLSKCGQQARAEKILILLLESGVIYSIIWVSLEHLSSDINLDLTIWKMVQLVIVRMPLAPTFAGKVVQQGIKAAAVQLVGIYPTLLIVLIYFQRSMWDSSGNSTIVSGPKSSTSNIIQYNGSGTTFAEKSQMSAA</sequence>
<keyword evidence="1" id="KW-0812">Transmembrane</keyword>
<gene>
    <name evidence="2" type="ORF">V5O48_014011</name>
</gene>
<feature type="transmembrane region" description="Helical" evidence="1">
    <location>
        <begin position="285"/>
        <end position="303"/>
    </location>
</feature>
<name>A0ABR3EYK0_9AGAR</name>
<feature type="transmembrane region" description="Helical" evidence="1">
    <location>
        <begin position="184"/>
        <end position="204"/>
    </location>
</feature>
<feature type="transmembrane region" description="Helical" evidence="1">
    <location>
        <begin position="142"/>
        <end position="164"/>
    </location>
</feature>
<feature type="transmembrane region" description="Helical" evidence="1">
    <location>
        <begin position="119"/>
        <end position="135"/>
    </location>
</feature>
<evidence type="ECO:0000313" key="2">
    <source>
        <dbReference type="EMBL" id="KAL0567983.1"/>
    </source>
</evidence>
<evidence type="ECO:0000313" key="3">
    <source>
        <dbReference type="Proteomes" id="UP001465976"/>
    </source>
</evidence>
<feature type="transmembrane region" description="Helical" evidence="1">
    <location>
        <begin position="59"/>
        <end position="78"/>
    </location>
</feature>
<reference evidence="2 3" key="1">
    <citation type="submission" date="2024-02" db="EMBL/GenBank/DDBJ databases">
        <title>A draft genome for the cacao thread blight pathogen Marasmius crinis-equi.</title>
        <authorList>
            <person name="Cohen S.P."/>
            <person name="Baruah I.K."/>
            <person name="Amoako-Attah I."/>
            <person name="Bukari Y."/>
            <person name="Meinhardt L.W."/>
            <person name="Bailey B.A."/>
        </authorList>
    </citation>
    <scope>NUCLEOTIDE SEQUENCE [LARGE SCALE GENOMIC DNA]</scope>
    <source>
        <strain evidence="2 3">GH-76</strain>
    </source>
</reference>
<comment type="caution">
    <text evidence="2">The sequence shown here is derived from an EMBL/GenBank/DDBJ whole genome shotgun (WGS) entry which is preliminary data.</text>
</comment>
<protein>
    <submittedName>
        <fullName evidence="2">Uncharacterized protein</fullName>
    </submittedName>
</protein>
<keyword evidence="1" id="KW-1133">Transmembrane helix</keyword>
<organism evidence="2 3">
    <name type="scientific">Marasmius crinis-equi</name>
    <dbReference type="NCBI Taxonomy" id="585013"/>
    <lineage>
        <taxon>Eukaryota</taxon>
        <taxon>Fungi</taxon>
        <taxon>Dikarya</taxon>
        <taxon>Basidiomycota</taxon>
        <taxon>Agaricomycotina</taxon>
        <taxon>Agaricomycetes</taxon>
        <taxon>Agaricomycetidae</taxon>
        <taxon>Agaricales</taxon>
        <taxon>Marasmiineae</taxon>
        <taxon>Marasmiaceae</taxon>
        <taxon>Marasmius</taxon>
    </lineage>
</organism>
<dbReference type="EMBL" id="JBAHYK010001448">
    <property type="protein sequence ID" value="KAL0567983.1"/>
    <property type="molecule type" value="Genomic_DNA"/>
</dbReference>
<accession>A0ABR3EYK0</accession>
<evidence type="ECO:0000256" key="1">
    <source>
        <dbReference type="SAM" id="Phobius"/>
    </source>
</evidence>
<keyword evidence="3" id="KW-1185">Reference proteome</keyword>
<feature type="transmembrane region" description="Helical" evidence="1">
    <location>
        <begin position="225"/>
        <end position="243"/>
    </location>
</feature>
<proteinExistence type="predicted"/>
<feature type="transmembrane region" description="Helical" evidence="1">
    <location>
        <begin position="20"/>
        <end position="47"/>
    </location>
</feature>
<keyword evidence="1" id="KW-0472">Membrane</keyword>